<dbReference type="Proteomes" id="UP000548582">
    <property type="component" value="Unassembled WGS sequence"/>
</dbReference>
<comment type="caution">
    <text evidence="2">The sequence shown here is derived from an EMBL/GenBank/DDBJ whole genome shotgun (WGS) entry which is preliminary data.</text>
</comment>
<dbReference type="AlphaFoldDB" id="A0A848ELQ9"/>
<organism evidence="2 3">
    <name type="scientific">Neoroseomonas marina</name>
    <dbReference type="NCBI Taxonomy" id="1232220"/>
    <lineage>
        <taxon>Bacteria</taxon>
        <taxon>Pseudomonadati</taxon>
        <taxon>Pseudomonadota</taxon>
        <taxon>Alphaproteobacteria</taxon>
        <taxon>Acetobacterales</taxon>
        <taxon>Acetobacteraceae</taxon>
        <taxon>Neoroseomonas</taxon>
    </lineage>
</organism>
<proteinExistence type="predicted"/>
<evidence type="ECO:0000313" key="2">
    <source>
        <dbReference type="EMBL" id="NMJ44303.1"/>
    </source>
</evidence>
<protein>
    <submittedName>
        <fullName evidence="2">Uncharacterized protein</fullName>
    </submittedName>
</protein>
<feature type="compositionally biased region" description="Low complexity" evidence="1">
    <location>
        <begin position="11"/>
        <end position="27"/>
    </location>
</feature>
<evidence type="ECO:0000256" key="1">
    <source>
        <dbReference type="SAM" id="MobiDB-lite"/>
    </source>
</evidence>
<name>A0A848ELQ9_9PROT</name>
<accession>A0A848ELQ9</accession>
<feature type="region of interest" description="Disordered" evidence="1">
    <location>
        <begin position="1"/>
        <end position="33"/>
    </location>
</feature>
<sequence>MSTKVTVRVARSTSGHSSEAASSSRQPARARTRRAIGPMMPVALATMVRLLNHKSGFVQHQAAADLLDRGGFRPPERHQHAVVGKVEVDIRLTDD</sequence>
<evidence type="ECO:0000313" key="3">
    <source>
        <dbReference type="Proteomes" id="UP000548582"/>
    </source>
</evidence>
<reference evidence="2 3" key="1">
    <citation type="submission" date="2020-03" db="EMBL/GenBank/DDBJ databases">
        <authorList>
            <person name="Sun Q."/>
        </authorList>
    </citation>
    <scope>NUCLEOTIDE SEQUENCE [LARGE SCALE GENOMIC DNA]</scope>
    <source>
        <strain evidence="2 3">JC162</strain>
    </source>
</reference>
<dbReference type="EMBL" id="JABBKX010000014">
    <property type="protein sequence ID" value="NMJ44303.1"/>
    <property type="molecule type" value="Genomic_DNA"/>
</dbReference>
<gene>
    <name evidence="2" type="ORF">GWK16_23855</name>
</gene>
<keyword evidence="3" id="KW-1185">Reference proteome</keyword>